<sequence>MDPILSFNGFSMLVFRCLLITSACYLTSCSKSLNYVAEDSPKALAKVSEIYPKPKIALVLGSGGPRGYAHIGILKVLERNQVPIDMVVGSSVGSLVGAFWAAGYSADEISEIASEGGPLTLFDFSIFLEKGWIKGQRLQDYVNGQFDNVKIEDLPKSLVIVATREIDGSPRFFQQGNLGVAVRASSAVKDVFAPVGINHVTYIDADESLPVAVEAARQAGATFIIAIDVSAREGVAPKGTSKKQLKKDALRRGRINPQVEIADFLLHPDLDYKAGPWKKYFKHAEKEGEKYAESMIEELLEAMNFKLNNLD</sequence>
<evidence type="ECO:0000256" key="3">
    <source>
        <dbReference type="ARBA" id="ARBA00023098"/>
    </source>
</evidence>
<comment type="caution">
    <text evidence="6">The sequence shown here is derived from an EMBL/GenBank/DDBJ whole genome shotgun (WGS) entry which is preliminary data.</text>
</comment>
<evidence type="ECO:0000256" key="2">
    <source>
        <dbReference type="ARBA" id="ARBA00022963"/>
    </source>
</evidence>
<dbReference type="PATRIC" id="fig|1288963.3.peg.3496"/>
<reference evidence="6 7" key="1">
    <citation type="submission" date="2013-02" db="EMBL/GenBank/DDBJ databases">
        <title>A novel strain isolated from Lonar lake, Maharashtra, India.</title>
        <authorList>
            <person name="Singh A."/>
        </authorList>
    </citation>
    <scope>NUCLEOTIDE SEQUENCE [LARGE SCALE GENOMIC DNA]</scope>
    <source>
        <strain evidence="6 7">AK24</strain>
    </source>
</reference>
<feature type="active site" description="Nucleophile" evidence="4">
    <location>
        <position position="91"/>
    </location>
</feature>
<dbReference type="GO" id="GO:0016787">
    <property type="term" value="F:hydrolase activity"/>
    <property type="evidence" value="ECO:0007669"/>
    <property type="project" value="UniProtKB-UniRule"/>
</dbReference>
<evidence type="ECO:0000313" key="6">
    <source>
        <dbReference type="EMBL" id="EON76027.1"/>
    </source>
</evidence>
<dbReference type="AlphaFoldDB" id="R7ZPL4"/>
<dbReference type="Gene3D" id="3.40.1090.10">
    <property type="entry name" value="Cytosolic phospholipase A2 catalytic domain"/>
    <property type="match status" value="1"/>
</dbReference>
<dbReference type="InterPro" id="IPR002641">
    <property type="entry name" value="PNPLA_dom"/>
</dbReference>
<feature type="short sequence motif" description="GXSXG" evidence="4">
    <location>
        <begin position="89"/>
        <end position="93"/>
    </location>
</feature>
<dbReference type="PROSITE" id="PS51635">
    <property type="entry name" value="PNPLA"/>
    <property type="match status" value="1"/>
</dbReference>
<evidence type="ECO:0000256" key="4">
    <source>
        <dbReference type="PROSITE-ProRule" id="PRU01161"/>
    </source>
</evidence>
<keyword evidence="2 4" id="KW-0442">Lipid degradation</keyword>
<dbReference type="STRING" id="1232681.ADIS_3505"/>
<organism evidence="6 7">
    <name type="scientific">Lunatimonas lonarensis</name>
    <dbReference type="NCBI Taxonomy" id="1232681"/>
    <lineage>
        <taxon>Bacteria</taxon>
        <taxon>Pseudomonadati</taxon>
        <taxon>Bacteroidota</taxon>
        <taxon>Cytophagia</taxon>
        <taxon>Cytophagales</taxon>
        <taxon>Cyclobacteriaceae</taxon>
    </lineage>
</organism>
<dbReference type="InterPro" id="IPR016035">
    <property type="entry name" value="Acyl_Trfase/lysoPLipase"/>
</dbReference>
<proteinExistence type="predicted"/>
<name>R7ZPL4_9BACT</name>
<evidence type="ECO:0000313" key="7">
    <source>
        <dbReference type="Proteomes" id="UP000013909"/>
    </source>
</evidence>
<dbReference type="GO" id="GO:0016042">
    <property type="term" value="P:lipid catabolic process"/>
    <property type="evidence" value="ECO:0007669"/>
    <property type="project" value="UniProtKB-UniRule"/>
</dbReference>
<gene>
    <name evidence="6" type="ORF">ADIS_3505</name>
</gene>
<comment type="caution">
    <text evidence="4">Lacks conserved residue(s) required for the propagation of feature annotation.</text>
</comment>
<dbReference type="EMBL" id="AQHR01000089">
    <property type="protein sequence ID" value="EON76027.1"/>
    <property type="molecule type" value="Genomic_DNA"/>
</dbReference>
<keyword evidence="1 4" id="KW-0378">Hydrolase</keyword>
<protein>
    <submittedName>
        <fullName evidence="6">UPF0028 protein YchK</fullName>
    </submittedName>
</protein>
<dbReference type="Proteomes" id="UP000013909">
    <property type="component" value="Unassembled WGS sequence"/>
</dbReference>
<evidence type="ECO:0000256" key="1">
    <source>
        <dbReference type="ARBA" id="ARBA00022801"/>
    </source>
</evidence>
<dbReference type="SUPFAM" id="SSF52151">
    <property type="entry name" value="FabD/lysophospholipase-like"/>
    <property type="match status" value="1"/>
</dbReference>
<feature type="active site" description="Proton acceptor" evidence="4">
    <location>
        <position position="204"/>
    </location>
</feature>
<dbReference type="InterPro" id="IPR050301">
    <property type="entry name" value="NTE"/>
</dbReference>
<dbReference type="PANTHER" id="PTHR14226">
    <property type="entry name" value="NEUROPATHY TARGET ESTERASE/SWISS CHEESE D.MELANOGASTER"/>
    <property type="match status" value="1"/>
</dbReference>
<accession>R7ZPL4</accession>
<keyword evidence="7" id="KW-1185">Reference proteome</keyword>
<dbReference type="PANTHER" id="PTHR14226:SF76">
    <property type="entry name" value="NTE FAMILY PROTEIN RSSA"/>
    <property type="match status" value="1"/>
</dbReference>
<dbReference type="Pfam" id="PF01734">
    <property type="entry name" value="Patatin"/>
    <property type="match status" value="1"/>
</dbReference>
<feature type="domain" description="PNPLA" evidence="5">
    <location>
        <begin position="58"/>
        <end position="217"/>
    </location>
</feature>
<keyword evidence="3 4" id="KW-0443">Lipid metabolism</keyword>
<evidence type="ECO:0000259" key="5">
    <source>
        <dbReference type="PROSITE" id="PS51635"/>
    </source>
</evidence>